<proteinExistence type="predicted"/>
<evidence type="ECO:0000256" key="2">
    <source>
        <dbReference type="ARBA" id="ARBA00022630"/>
    </source>
</evidence>
<dbReference type="Gene3D" id="3.30.410.40">
    <property type="match status" value="1"/>
</dbReference>
<dbReference type="InterPro" id="IPR036188">
    <property type="entry name" value="FAD/NAD-bd_sf"/>
</dbReference>
<keyword evidence="2" id="KW-0285">Flavoprotein</keyword>
<accession>A0ABQ7N046</accession>
<dbReference type="Gene3D" id="3.50.50.60">
    <property type="entry name" value="FAD/NAD(P)-binding domain"/>
    <property type="match status" value="1"/>
</dbReference>
<sequence>MAISHSSHRNIHLPCLVFSRSRYSISLFLYVHIAQCVTICICILLLKPLFFYPREAGYYSFTKDAKLAPMFARFDYIIIGGGTSGCALAATLSQNASVLVLERGGSPYENPAATDIGNFATTLSNTSPKSWSQLFISEDGVYNTRARVLGGGSVLNAGFYTRAGDDYVKEAEWESGEVEAAYEWVEEKVAFQPPVMGWQTALKDGLLEAGEFPYNGFTYDHINGTKIGATIFDQAGHRHTAANLLEHANPETLAVYLHATVHKILFTTKGRPRPKAYGVIFQDANGVLHKAELAKIATNEVILSAGAIGSPQLLMLSGVGPMAHLTAHKIKPVVLDHPMVGQGMGDNPMNAIFIPSPTPVEVSLIQVVGITKHNSYIEGASGVIFSYSWTRNYFDGVLNYLNEMQTSRTNTSTTFSTQSITDFFKSIHPLLSATTKAGLILQKVAGPVSRGHLELRNTNPNDNPSVRFNYYQEPEDLKKCVEGITTIIKVINSKAFAKFKYPDGTIHGLLDLILSIPTNLRPRHVTSVFDLRQFCIDTVMTIWHYHGGCQVGRVVDKNYKVLGIDGLRVIDGSTFLKSPGTNPQATVYGTKDSSRETTIYHLWKERNNRFHSNSVRPPVQIIKDISLQLRSKLFSLDRETTNLRRPVTLQTQQQQQTFLSIWFDRVQV</sequence>
<keyword evidence="8" id="KW-1185">Reference proteome</keyword>
<keyword evidence="5" id="KW-0472">Membrane</keyword>
<protein>
    <recommendedName>
        <fullName evidence="6">Glucose-methanol-choline oxidoreductase N-terminal domain-containing protein</fullName>
    </recommendedName>
</protein>
<reference evidence="7 8" key="1">
    <citation type="submission" date="2021-03" db="EMBL/GenBank/DDBJ databases">
        <authorList>
            <person name="King G.J."/>
            <person name="Bancroft I."/>
            <person name="Baten A."/>
            <person name="Bloomfield J."/>
            <person name="Borpatragohain P."/>
            <person name="He Z."/>
            <person name="Irish N."/>
            <person name="Irwin J."/>
            <person name="Liu K."/>
            <person name="Mauleon R.P."/>
            <person name="Moore J."/>
            <person name="Morris R."/>
            <person name="Ostergaard L."/>
            <person name="Wang B."/>
            <person name="Wells R."/>
        </authorList>
    </citation>
    <scope>NUCLEOTIDE SEQUENCE [LARGE SCALE GENOMIC DNA]</scope>
    <source>
        <strain evidence="7">R-o-18</strain>
        <tissue evidence="7">Leaf</tissue>
    </source>
</reference>
<dbReference type="EMBL" id="JADBGQ010000003">
    <property type="protein sequence ID" value="KAG5403948.1"/>
    <property type="molecule type" value="Genomic_DNA"/>
</dbReference>
<evidence type="ECO:0000313" key="7">
    <source>
        <dbReference type="EMBL" id="KAG5403948.1"/>
    </source>
</evidence>
<evidence type="ECO:0000259" key="6">
    <source>
        <dbReference type="PROSITE" id="PS00624"/>
    </source>
</evidence>
<gene>
    <name evidence="7" type="primary">A03p016530.1_BraROA</name>
    <name evidence="7" type="ORF">IGI04_010067</name>
</gene>
<dbReference type="Proteomes" id="UP000823674">
    <property type="component" value="Chromosome A03"/>
</dbReference>
<name>A0ABQ7N046_BRACM</name>
<evidence type="ECO:0000256" key="3">
    <source>
        <dbReference type="ARBA" id="ARBA00022729"/>
    </source>
</evidence>
<dbReference type="SUPFAM" id="SSF54373">
    <property type="entry name" value="FAD-linked reductases, C-terminal domain"/>
    <property type="match status" value="1"/>
</dbReference>
<keyword evidence="5" id="KW-1133">Transmembrane helix</keyword>
<keyword evidence="3" id="KW-0732">Signal</keyword>
<comment type="caution">
    <text evidence="7">The sequence shown here is derived from an EMBL/GenBank/DDBJ whole genome shotgun (WGS) entry which is preliminary data.</text>
</comment>
<dbReference type="InterPro" id="IPR051871">
    <property type="entry name" value="GMC_Oxidoreductase-Related"/>
</dbReference>
<dbReference type="Pfam" id="PF05199">
    <property type="entry name" value="GMC_oxred_C"/>
    <property type="match status" value="1"/>
</dbReference>
<evidence type="ECO:0000256" key="5">
    <source>
        <dbReference type="SAM" id="Phobius"/>
    </source>
</evidence>
<keyword evidence="4" id="KW-0274">FAD</keyword>
<dbReference type="PROSITE" id="PS00624">
    <property type="entry name" value="GMC_OXRED_2"/>
    <property type="match status" value="1"/>
</dbReference>
<comment type="cofactor">
    <cofactor evidence="1">
        <name>FAD</name>
        <dbReference type="ChEBI" id="CHEBI:57692"/>
    </cofactor>
</comment>
<dbReference type="PANTHER" id="PTHR45968">
    <property type="entry name" value="OSJNBA0019K04.7 PROTEIN"/>
    <property type="match status" value="1"/>
</dbReference>
<organism evidence="7 8">
    <name type="scientific">Brassica rapa subsp. trilocularis</name>
    <dbReference type="NCBI Taxonomy" id="1813537"/>
    <lineage>
        <taxon>Eukaryota</taxon>
        <taxon>Viridiplantae</taxon>
        <taxon>Streptophyta</taxon>
        <taxon>Embryophyta</taxon>
        <taxon>Tracheophyta</taxon>
        <taxon>Spermatophyta</taxon>
        <taxon>Magnoliopsida</taxon>
        <taxon>eudicotyledons</taxon>
        <taxon>Gunneridae</taxon>
        <taxon>Pentapetalae</taxon>
        <taxon>rosids</taxon>
        <taxon>malvids</taxon>
        <taxon>Brassicales</taxon>
        <taxon>Brassicaceae</taxon>
        <taxon>Brassiceae</taxon>
        <taxon>Brassica</taxon>
    </lineage>
</organism>
<evidence type="ECO:0000313" key="8">
    <source>
        <dbReference type="Proteomes" id="UP000823674"/>
    </source>
</evidence>
<dbReference type="SUPFAM" id="SSF51905">
    <property type="entry name" value="FAD/NAD(P)-binding domain"/>
    <property type="match status" value="1"/>
</dbReference>
<dbReference type="InterPro" id="IPR000172">
    <property type="entry name" value="GMC_OxRdtase_N"/>
</dbReference>
<keyword evidence="5" id="KW-0812">Transmembrane</keyword>
<evidence type="ECO:0000256" key="4">
    <source>
        <dbReference type="ARBA" id="ARBA00022827"/>
    </source>
</evidence>
<dbReference type="Pfam" id="PF00732">
    <property type="entry name" value="GMC_oxred_N"/>
    <property type="match status" value="1"/>
</dbReference>
<dbReference type="PANTHER" id="PTHR45968:SF26">
    <property type="entry name" value="GLUCOSE-METHANOL-CHOLINE OXIDOREDUCTASE N-TERMINAL DOMAIN-CONTAINING PROTEIN"/>
    <property type="match status" value="1"/>
</dbReference>
<feature type="domain" description="Glucose-methanol-choline oxidoreductase N-terminal" evidence="6">
    <location>
        <begin position="306"/>
        <end position="320"/>
    </location>
</feature>
<feature type="transmembrane region" description="Helical" evidence="5">
    <location>
        <begin position="27"/>
        <end position="46"/>
    </location>
</feature>
<dbReference type="InterPro" id="IPR007867">
    <property type="entry name" value="GMC_OxRtase_C"/>
</dbReference>
<evidence type="ECO:0000256" key="1">
    <source>
        <dbReference type="ARBA" id="ARBA00001974"/>
    </source>
</evidence>